<keyword evidence="5 9" id="KW-0032">Aminotransferase</keyword>
<reference evidence="11 12" key="1">
    <citation type="submission" date="2015-07" db="EMBL/GenBank/DDBJ databases">
        <title>Draft genome sequence of the Amantichitinum ursilacus IGB-41, a new chitin-degrading bacterium.</title>
        <authorList>
            <person name="Kirstahler P."/>
            <person name="Guenther M."/>
            <person name="Grumaz C."/>
            <person name="Rupp S."/>
            <person name="Zibek S."/>
            <person name="Sohn K."/>
        </authorList>
    </citation>
    <scope>NUCLEOTIDE SEQUENCE [LARGE SCALE GENOMIC DNA]</scope>
    <source>
        <strain evidence="11 12">IGB-41</strain>
    </source>
</reference>
<evidence type="ECO:0000313" key="12">
    <source>
        <dbReference type="Proteomes" id="UP000037939"/>
    </source>
</evidence>
<dbReference type="EMBL" id="LAQT01000033">
    <property type="protein sequence ID" value="KPC49965.1"/>
    <property type="molecule type" value="Genomic_DNA"/>
</dbReference>
<evidence type="ECO:0000256" key="7">
    <source>
        <dbReference type="ARBA" id="ARBA00022898"/>
    </source>
</evidence>
<keyword evidence="12" id="KW-1185">Reference proteome</keyword>
<dbReference type="PANTHER" id="PTHR43643:SF3">
    <property type="entry name" value="HISTIDINOL-PHOSPHATE AMINOTRANSFERASE"/>
    <property type="match status" value="1"/>
</dbReference>
<evidence type="ECO:0000256" key="1">
    <source>
        <dbReference type="ARBA" id="ARBA00001933"/>
    </source>
</evidence>
<dbReference type="GO" id="GO:0030170">
    <property type="term" value="F:pyridoxal phosphate binding"/>
    <property type="evidence" value="ECO:0007669"/>
    <property type="project" value="InterPro"/>
</dbReference>
<dbReference type="GO" id="GO:0000105">
    <property type="term" value="P:L-histidine biosynthetic process"/>
    <property type="evidence" value="ECO:0007669"/>
    <property type="project" value="UniProtKB-UniRule"/>
</dbReference>
<dbReference type="InterPro" id="IPR005861">
    <property type="entry name" value="HisP_aminotrans"/>
</dbReference>
<dbReference type="AlphaFoldDB" id="A0A0N0GLC6"/>
<dbReference type="InterPro" id="IPR015424">
    <property type="entry name" value="PyrdxlP-dep_Trfase"/>
</dbReference>
<evidence type="ECO:0000256" key="2">
    <source>
        <dbReference type="ARBA" id="ARBA00005011"/>
    </source>
</evidence>
<dbReference type="PROSITE" id="PS00599">
    <property type="entry name" value="AA_TRANSFER_CLASS_2"/>
    <property type="match status" value="1"/>
</dbReference>
<evidence type="ECO:0000259" key="10">
    <source>
        <dbReference type="Pfam" id="PF00155"/>
    </source>
</evidence>
<gene>
    <name evidence="11" type="primary">hisC2</name>
    <name evidence="9" type="synonym">hisC</name>
    <name evidence="11" type="ORF">WG78_18955</name>
</gene>
<evidence type="ECO:0000256" key="5">
    <source>
        <dbReference type="ARBA" id="ARBA00022576"/>
    </source>
</evidence>
<protein>
    <recommendedName>
        <fullName evidence="9">Histidinol-phosphate aminotransferase</fullName>
        <ecNumber evidence="9">2.6.1.9</ecNumber>
    </recommendedName>
    <alternativeName>
        <fullName evidence="9">Imidazole acetol-phosphate transaminase</fullName>
    </alternativeName>
</protein>
<dbReference type="STRING" id="857265.WG78_18955"/>
<keyword evidence="7 9" id="KW-0663">Pyridoxal phosphate</keyword>
<dbReference type="GO" id="GO:0004400">
    <property type="term" value="F:histidinol-phosphate transaminase activity"/>
    <property type="evidence" value="ECO:0007669"/>
    <property type="project" value="UniProtKB-UniRule"/>
</dbReference>
<dbReference type="OrthoDB" id="9813612at2"/>
<dbReference type="Gene3D" id="3.90.1150.10">
    <property type="entry name" value="Aspartate Aminotransferase, domain 1"/>
    <property type="match status" value="1"/>
</dbReference>
<dbReference type="Pfam" id="PF00155">
    <property type="entry name" value="Aminotran_1_2"/>
    <property type="match status" value="1"/>
</dbReference>
<comment type="caution">
    <text evidence="11">The sequence shown here is derived from an EMBL/GenBank/DDBJ whole genome shotgun (WGS) entry which is preliminary data.</text>
</comment>
<accession>A0A0N0GLC6</accession>
<evidence type="ECO:0000256" key="6">
    <source>
        <dbReference type="ARBA" id="ARBA00022679"/>
    </source>
</evidence>
<proteinExistence type="inferred from homology"/>
<comment type="catalytic activity">
    <reaction evidence="8 9">
        <text>L-histidinol phosphate + 2-oxoglutarate = 3-(imidazol-4-yl)-2-oxopropyl phosphate + L-glutamate</text>
        <dbReference type="Rhea" id="RHEA:23744"/>
        <dbReference type="ChEBI" id="CHEBI:16810"/>
        <dbReference type="ChEBI" id="CHEBI:29985"/>
        <dbReference type="ChEBI" id="CHEBI:57766"/>
        <dbReference type="ChEBI" id="CHEBI:57980"/>
        <dbReference type="EC" id="2.6.1.9"/>
    </reaction>
</comment>
<dbReference type="InterPro" id="IPR015422">
    <property type="entry name" value="PyrdxlP-dep_Trfase_small"/>
</dbReference>
<comment type="cofactor">
    <cofactor evidence="1 9">
        <name>pyridoxal 5'-phosphate</name>
        <dbReference type="ChEBI" id="CHEBI:597326"/>
    </cofactor>
</comment>
<evidence type="ECO:0000313" key="11">
    <source>
        <dbReference type="EMBL" id="KPC49965.1"/>
    </source>
</evidence>
<keyword evidence="9" id="KW-0368">Histidine biosynthesis</keyword>
<dbReference type="InterPro" id="IPR050106">
    <property type="entry name" value="HistidinolP_aminotransfase"/>
</dbReference>
<dbReference type="EC" id="2.6.1.9" evidence="9"/>
<dbReference type="Proteomes" id="UP000037939">
    <property type="component" value="Unassembled WGS sequence"/>
</dbReference>
<dbReference type="HAMAP" id="MF_01023">
    <property type="entry name" value="HisC_aminotrans_2"/>
    <property type="match status" value="1"/>
</dbReference>
<comment type="subunit">
    <text evidence="4 9">Homodimer.</text>
</comment>
<dbReference type="PATRIC" id="fig|857265.3.peg.3880"/>
<evidence type="ECO:0000256" key="8">
    <source>
        <dbReference type="ARBA" id="ARBA00047481"/>
    </source>
</evidence>
<dbReference type="SUPFAM" id="SSF53383">
    <property type="entry name" value="PLP-dependent transferases"/>
    <property type="match status" value="1"/>
</dbReference>
<evidence type="ECO:0000256" key="3">
    <source>
        <dbReference type="ARBA" id="ARBA00007970"/>
    </source>
</evidence>
<evidence type="ECO:0000256" key="4">
    <source>
        <dbReference type="ARBA" id="ARBA00011738"/>
    </source>
</evidence>
<dbReference type="UniPathway" id="UPA00031">
    <property type="reaction ID" value="UER00012"/>
</dbReference>
<organism evidence="11 12">
    <name type="scientific">Amantichitinum ursilacus</name>
    <dbReference type="NCBI Taxonomy" id="857265"/>
    <lineage>
        <taxon>Bacteria</taxon>
        <taxon>Pseudomonadati</taxon>
        <taxon>Pseudomonadota</taxon>
        <taxon>Betaproteobacteria</taxon>
        <taxon>Neisseriales</taxon>
        <taxon>Chitinibacteraceae</taxon>
        <taxon>Amantichitinum</taxon>
    </lineage>
</organism>
<keyword evidence="6 9" id="KW-0808">Transferase</keyword>
<dbReference type="InterPro" id="IPR015421">
    <property type="entry name" value="PyrdxlP-dep_Trfase_major"/>
</dbReference>
<comment type="pathway">
    <text evidence="2 9">Amino-acid biosynthesis; L-histidine biosynthesis; L-histidine from 5-phospho-alpha-D-ribose 1-diphosphate: step 7/9.</text>
</comment>
<dbReference type="PANTHER" id="PTHR43643">
    <property type="entry name" value="HISTIDINOL-PHOSPHATE AMINOTRANSFERASE 2"/>
    <property type="match status" value="1"/>
</dbReference>
<dbReference type="Gene3D" id="3.40.640.10">
    <property type="entry name" value="Type I PLP-dependent aspartate aminotransferase-like (Major domain)"/>
    <property type="match status" value="1"/>
</dbReference>
<dbReference type="NCBIfam" id="TIGR01141">
    <property type="entry name" value="hisC"/>
    <property type="match status" value="1"/>
</dbReference>
<feature type="modified residue" description="N6-(pyridoxal phosphate)lysine" evidence="9">
    <location>
        <position position="230"/>
    </location>
</feature>
<evidence type="ECO:0000256" key="9">
    <source>
        <dbReference type="HAMAP-Rule" id="MF_01023"/>
    </source>
</evidence>
<dbReference type="InterPro" id="IPR004839">
    <property type="entry name" value="Aminotransferase_I/II_large"/>
</dbReference>
<name>A0A0N0GLC6_9NEIS</name>
<sequence>MSTSLRELAPEYIRAIAPYQTGKPISELARETGIAEADIVKLASNENPLGLSPKAKAAIEQALADLARYPDGGGFDLKAKIAQKFNVGLDQIVLGNGSNDVLELVSHAFLTTQDSSVYSQYSFACYPLAVQAAGARHIAVKAVEYGHDLPAMLAAIAPDTKVVWIANPNNPTGTYVRPGDLIEFLEACPPNVIVVLDEAYTEFLPVEKRTDTLAWVKRFPNLIVVRTFSKAYGLAGLRVGFALTSPEVADILNRVRQPFNVNSLAQAAACAALDDVEFLEESRRVNEAGMKQLSEAFVRLGLAFIPSYGNFITFHCGDAAALNQFLLNKGVIVRPIAGYGLKDSLRVSIGLPEENARFIAALEEALGD</sequence>
<dbReference type="CDD" id="cd00609">
    <property type="entry name" value="AAT_like"/>
    <property type="match status" value="1"/>
</dbReference>
<keyword evidence="9" id="KW-0028">Amino-acid biosynthesis</keyword>
<comment type="similarity">
    <text evidence="3 9">Belongs to the class-II pyridoxal-phosphate-dependent aminotransferase family. Histidinol-phosphate aminotransferase subfamily.</text>
</comment>
<dbReference type="InterPro" id="IPR001917">
    <property type="entry name" value="Aminotrans_II_pyridoxalP_BS"/>
</dbReference>
<feature type="domain" description="Aminotransferase class I/classII large" evidence="10">
    <location>
        <begin position="38"/>
        <end position="359"/>
    </location>
</feature>
<dbReference type="RefSeq" id="WP_053939378.1">
    <property type="nucleotide sequence ID" value="NZ_LAQT01000033.1"/>
</dbReference>